<evidence type="ECO:0000313" key="5">
    <source>
        <dbReference type="Proteomes" id="UP001310022"/>
    </source>
</evidence>
<dbReference type="InterPro" id="IPR029016">
    <property type="entry name" value="GAF-like_dom_sf"/>
</dbReference>
<protein>
    <recommendedName>
        <fullName evidence="3">GAF domain-containing protein</fullName>
    </recommendedName>
</protein>
<organism evidence="4 5">
    <name type="scientific">Persicobacter diffluens</name>
    <dbReference type="NCBI Taxonomy" id="981"/>
    <lineage>
        <taxon>Bacteria</taxon>
        <taxon>Pseudomonadati</taxon>
        <taxon>Bacteroidota</taxon>
        <taxon>Cytophagia</taxon>
        <taxon>Cytophagales</taxon>
        <taxon>Persicobacteraceae</taxon>
        <taxon>Persicobacter</taxon>
    </lineage>
</organism>
<dbReference type="Pfam" id="PF13185">
    <property type="entry name" value="GAF_2"/>
    <property type="match status" value="1"/>
</dbReference>
<gene>
    <name evidence="4" type="ORF">PEDI_11510</name>
</gene>
<dbReference type="RefSeq" id="WP_338236312.1">
    <property type="nucleotide sequence ID" value="NZ_BQKE01000001.1"/>
</dbReference>
<evidence type="ECO:0000256" key="1">
    <source>
        <dbReference type="SAM" id="Coils"/>
    </source>
</evidence>
<dbReference type="Gene3D" id="3.30.450.20">
    <property type="entry name" value="PAS domain"/>
    <property type="match status" value="1"/>
</dbReference>
<name>A0AAN4VUX6_9BACT</name>
<feature type="transmembrane region" description="Helical" evidence="2">
    <location>
        <begin position="293"/>
        <end position="314"/>
    </location>
</feature>
<feature type="transmembrane region" description="Helical" evidence="2">
    <location>
        <begin position="12"/>
        <end position="34"/>
    </location>
</feature>
<dbReference type="AlphaFoldDB" id="A0AAN4VUX6"/>
<evidence type="ECO:0000259" key="3">
    <source>
        <dbReference type="Pfam" id="PF13185"/>
    </source>
</evidence>
<accession>A0AAN4VUX6</accession>
<feature type="domain" description="GAF" evidence="3">
    <location>
        <begin position="440"/>
        <end position="566"/>
    </location>
</feature>
<comment type="caution">
    <text evidence="4">The sequence shown here is derived from an EMBL/GenBank/DDBJ whole genome shotgun (WGS) entry which is preliminary data.</text>
</comment>
<dbReference type="EMBL" id="BQKE01000001">
    <property type="protein sequence ID" value="GJM60599.1"/>
    <property type="molecule type" value="Genomic_DNA"/>
</dbReference>
<dbReference type="Gene3D" id="6.10.340.10">
    <property type="match status" value="1"/>
</dbReference>
<dbReference type="Proteomes" id="UP001310022">
    <property type="component" value="Unassembled WGS sequence"/>
</dbReference>
<dbReference type="SUPFAM" id="SSF55781">
    <property type="entry name" value="GAF domain-like"/>
    <property type="match status" value="1"/>
</dbReference>
<keyword evidence="2" id="KW-0472">Membrane</keyword>
<dbReference type="InterPro" id="IPR003018">
    <property type="entry name" value="GAF"/>
</dbReference>
<dbReference type="Gene3D" id="3.30.450.40">
    <property type="match status" value="1"/>
</dbReference>
<evidence type="ECO:0000256" key="2">
    <source>
        <dbReference type="SAM" id="Phobius"/>
    </source>
</evidence>
<keyword evidence="5" id="KW-1185">Reference proteome</keyword>
<feature type="coiled-coil region" evidence="1">
    <location>
        <begin position="577"/>
        <end position="622"/>
    </location>
</feature>
<keyword evidence="2" id="KW-0812">Transmembrane</keyword>
<sequence length="623" mass="71433">MKTQHQQQTIFRFLLFSSLILIGGILVLVSFLSYKYNYQSALEEQVFQKLNQSGDILSNKVGDHFEEIQQSAKVIANDYLIREALLKNRSFSAEDWSSIMITYQEALGYAQVSVYDAETKWRHTDEDFLGEEINDLRKTPKWLNAFLSSQEEGMFRVLTSYQDKNELIIRYDLKITHNGELLGVVGINAPWQGIKEYLYQFRPMEEGEVMLLTSKGKKRIANPDSPFKTELISQQEGLAEVADELLKVKNGLYSFKSNDIAYHAGVKEVLNTGWILLNVMNEKHMMASVYRSTFLMVAFVLAALLLVVLFYVFIFRQVTANIPLIGQAFEALAVGDVSFTNDRNHRFQEFSTLWKSYEDLRKSMVDITGFTKGIEEGDFHQEFAVRGEADDLGASLIQMANQLRTLDAEQQERLWINQGVNEISAFLLQNQSDILGKLPELLSKICRYIGANQSCIYLKEEEEHPIMQLHATYAYGRLKHISNKILPGEGLIGQVWLENEITELTDVPAQYVNITSGLGEAIPGHIIILPMEFNEQVVGIIEFASFQQMPEKVKTMMNRVCTQMASTLFMYQNARYTEDLLKASQEQEEQLRAQEEELRQNMEEMMATQEQLRRQAEDAESMA</sequence>
<proteinExistence type="predicted"/>
<keyword evidence="1" id="KW-0175">Coiled coil</keyword>
<evidence type="ECO:0000313" key="4">
    <source>
        <dbReference type="EMBL" id="GJM60599.1"/>
    </source>
</evidence>
<reference evidence="4 5" key="1">
    <citation type="submission" date="2021-12" db="EMBL/GenBank/DDBJ databases">
        <title>Genome sequencing of bacteria with rrn-lacking chromosome and rrn-plasmid.</title>
        <authorList>
            <person name="Anda M."/>
            <person name="Iwasaki W."/>
        </authorList>
    </citation>
    <scope>NUCLEOTIDE SEQUENCE [LARGE SCALE GENOMIC DNA]</scope>
    <source>
        <strain evidence="4 5">NBRC 15940</strain>
    </source>
</reference>
<keyword evidence="2" id="KW-1133">Transmembrane helix</keyword>